<dbReference type="PANTHER" id="PTHR43162">
    <property type="match status" value="1"/>
</dbReference>
<organism evidence="2 3">
    <name type="scientific">Flagellimonas olearia</name>
    <dbReference type="NCBI Taxonomy" id="552546"/>
    <lineage>
        <taxon>Bacteria</taxon>
        <taxon>Pseudomonadati</taxon>
        <taxon>Bacteroidota</taxon>
        <taxon>Flavobacteriia</taxon>
        <taxon>Flavobacteriales</taxon>
        <taxon>Flavobacteriaceae</taxon>
        <taxon>Flagellimonas</taxon>
    </lineage>
</organism>
<feature type="domain" description="NmrA-like" evidence="1">
    <location>
        <begin position="2"/>
        <end position="271"/>
    </location>
</feature>
<dbReference type="Gene3D" id="3.40.50.720">
    <property type="entry name" value="NAD(P)-binding Rossmann-like Domain"/>
    <property type="match status" value="1"/>
</dbReference>
<dbReference type="EMBL" id="JJMP01000007">
    <property type="protein sequence ID" value="RYC51017.1"/>
    <property type="molecule type" value="Genomic_DNA"/>
</dbReference>
<dbReference type="RefSeq" id="WP_129654612.1">
    <property type="nucleotide sequence ID" value="NZ_ML142911.1"/>
</dbReference>
<comment type="caution">
    <text evidence="2">The sequence shown here is derived from an EMBL/GenBank/DDBJ whole genome shotgun (WGS) entry which is preliminary data.</text>
</comment>
<evidence type="ECO:0000313" key="2">
    <source>
        <dbReference type="EMBL" id="RYC51017.1"/>
    </source>
</evidence>
<dbReference type="AlphaFoldDB" id="A0A444VJR9"/>
<evidence type="ECO:0000259" key="1">
    <source>
        <dbReference type="Pfam" id="PF05368"/>
    </source>
</evidence>
<protein>
    <submittedName>
        <fullName evidence="2">NAD-dependent dehydratase</fullName>
    </submittedName>
</protein>
<reference evidence="2 3" key="1">
    <citation type="submission" date="2014-04" db="EMBL/GenBank/DDBJ databases">
        <title>Whole genome of Muricauda olearia.</title>
        <authorList>
            <person name="Zhang X.-H."/>
            <person name="Tang K."/>
        </authorList>
    </citation>
    <scope>NUCLEOTIDE SEQUENCE [LARGE SCALE GENOMIC DNA]</scope>
    <source>
        <strain evidence="2 3">Th120</strain>
    </source>
</reference>
<sequence length="312" mass="34799">MKIVLTGSLGHISKPLALSLLAKGHHVTIISSRPERRVAIEALNPNHFGNQVVPAIGRLQDVAFLTETFKGADIVYVMEAINANTGAYFNPSIDIDAEHFKLADNFTLAIKNTGVSKVVHLSTIGAHTGYGVGLLNAHYYVEETLNALPESVRIKFMRPVGFYNNMYSFIDTIREEAAIFQNYGGDQKEPWVSPLDIAEVISEEMELPFVGRSVRYIASDEVSPNEVAQILGAAIGKPELEWIKVSDEQFIYDLLYLGMNPNVAMGLTEMNTSRVNGILYEDYYKNKPELGKVKLEDFAEEFAKVYYQKLVI</sequence>
<keyword evidence="3" id="KW-1185">Reference proteome</keyword>
<dbReference type="Proteomes" id="UP000290261">
    <property type="component" value="Unassembled WGS sequence"/>
</dbReference>
<accession>A0A444VJR9</accession>
<proteinExistence type="predicted"/>
<name>A0A444VJR9_9FLAO</name>
<dbReference type="Gene3D" id="3.90.25.10">
    <property type="entry name" value="UDP-galactose 4-epimerase, domain 1"/>
    <property type="match status" value="1"/>
</dbReference>
<dbReference type="InterPro" id="IPR051604">
    <property type="entry name" value="Ergot_Alk_Oxidoreductase"/>
</dbReference>
<dbReference type="SUPFAM" id="SSF51735">
    <property type="entry name" value="NAD(P)-binding Rossmann-fold domains"/>
    <property type="match status" value="1"/>
</dbReference>
<gene>
    <name evidence="2" type="ORF">DN53_15370</name>
</gene>
<evidence type="ECO:0000313" key="3">
    <source>
        <dbReference type="Proteomes" id="UP000290261"/>
    </source>
</evidence>
<dbReference type="PANTHER" id="PTHR43162:SF1">
    <property type="entry name" value="PRESTALK A DIFFERENTIATION PROTEIN A"/>
    <property type="match status" value="1"/>
</dbReference>
<dbReference type="InterPro" id="IPR036291">
    <property type="entry name" value="NAD(P)-bd_dom_sf"/>
</dbReference>
<dbReference type="Pfam" id="PF05368">
    <property type="entry name" value="NmrA"/>
    <property type="match status" value="1"/>
</dbReference>
<dbReference type="InterPro" id="IPR008030">
    <property type="entry name" value="NmrA-like"/>
</dbReference>